<dbReference type="GO" id="GO:0008270">
    <property type="term" value="F:zinc ion binding"/>
    <property type="evidence" value="ECO:0007669"/>
    <property type="project" value="UniProtKB-KW"/>
</dbReference>
<evidence type="ECO:0000313" key="9">
    <source>
        <dbReference type="Proteomes" id="UP000298030"/>
    </source>
</evidence>
<gene>
    <name evidence="8" type="ORF">FA13DRAFT_1786767</name>
</gene>
<sequence length="284" mass="31073">MPAIRNDSTKDKRSRARVPVQCPSCDRVVNRKADLTRHMATHNKDAGKYNCHYEDCTYATLQKSNLTTHLRTHTGEKRFECKDDPANCDFRTSDPAAFTRHRKKKHGYVPQARSRKGSVATEVELPDSPKPNAHISAPTSGTNTGAGTPAADRSINAVREEDEGEGKGGHRTVRRKSNEEDPMLDDDHPSPAPSDSDDDSDSSSSSSGPRSRVCSRESSVSEVDEFIAKTIDSLKHVVGRRQRGSSQATAPANLSPPAVLSPPRTVMSPPRHQPVSFERRGGPD</sequence>
<feature type="region of interest" description="Disordered" evidence="6">
    <location>
        <begin position="99"/>
        <end position="224"/>
    </location>
</feature>
<protein>
    <recommendedName>
        <fullName evidence="7">C2H2-type domain-containing protein</fullName>
    </recommendedName>
</protein>
<dbReference type="Pfam" id="PF00096">
    <property type="entry name" value="zf-C2H2"/>
    <property type="match status" value="1"/>
</dbReference>
<dbReference type="PANTHER" id="PTHR24379:SF121">
    <property type="entry name" value="C2H2-TYPE DOMAIN-CONTAINING PROTEIN"/>
    <property type="match status" value="1"/>
</dbReference>
<comment type="caution">
    <text evidence="8">The sequence shown here is derived from an EMBL/GenBank/DDBJ whole genome shotgun (WGS) entry which is preliminary data.</text>
</comment>
<dbReference type="PANTHER" id="PTHR24379">
    <property type="entry name" value="KRAB AND ZINC FINGER DOMAIN-CONTAINING"/>
    <property type="match status" value="1"/>
</dbReference>
<evidence type="ECO:0000259" key="7">
    <source>
        <dbReference type="PROSITE" id="PS50157"/>
    </source>
</evidence>
<feature type="region of interest" description="Disordered" evidence="6">
    <location>
        <begin position="237"/>
        <end position="284"/>
    </location>
</feature>
<feature type="domain" description="C2H2-type" evidence="7">
    <location>
        <begin position="20"/>
        <end position="47"/>
    </location>
</feature>
<proteinExistence type="predicted"/>
<feature type="domain" description="C2H2-type" evidence="7">
    <location>
        <begin position="49"/>
        <end position="78"/>
    </location>
</feature>
<reference evidence="8 9" key="1">
    <citation type="journal article" date="2019" name="Nat. Ecol. Evol.">
        <title>Megaphylogeny resolves global patterns of mushroom evolution.</title>
        <authorList>
            <person name="Varga T."/>
            <person name="Krizsan K."/>
            <person name="Foldi C."/>
            <person name="Dima B."/>
            <person name="Sanchez-Garcia M."/>
            <person name="Sanchez-Ramirez S."/>
            <person name="Szollosi G.J."/>
            <person name="Szarkandi J.G."/>
            <person name="Papp V."/>
            <person name="Albert L."/>
            <person name="Andreopoulos W."/>
            <person name="Angelini C."/>
            <person name="Antonin V."/>
            <person name="Barry K.W."/>
            <person name="Bougher N.L."/>
            <person name="Buchanan P."/>
            <person name="Buyck B."/>
            <person name="Bense V."/>
            <person name="Catcheside P."/>
            <person name="Chovatia M."/>
            <person name="Cooper J."/>
            <person name="Damon W."/>
            <person name="Desjardin D."/>
            <person name="Finy P."/>
            <person name="Geml J."/>
            <person name="Haridas S."/>
            <person name="Hughes K."/>
            <person name="Justo A."/>
            <person name="Karasinski D."/>
            <person name="Kautmanova I."/>
            <person name="Kiss B."/>
            <person name="Kocsube S."/>
            <person name="Kotiranta H."/>
            <person name="LaButti K.M."/>
            <person name="Lechner B.E."/>
            <person name="Liimatainen K."/>
            <person name="Lipzen A."/>
            <person name="Lukacs Z."/>
            <person name="Mihaltcheva S."/>
            <person name="Morgado L.N."/>
            <person name="Niskanen T."/>
            <person name="Noordeloos M.E."/>
            <person name="Ohm R.A."/>
            <person name="Ortiz-Santana B."/>
            <person name="Ovrebo C."/>
            <person name="Racz N."/>
            <person name="Riley R."/>
            <person name="Savchenko A."/>
            <person name="Shiryaev A."/>
            <person name="Soop K."/>
            <person name="Spirin V."/>
            <person name="Szebenyi C."/>
            <person name="Tomsovsky M."/>
            <person name="Tulloss R.E."/>
            <person name="Uehling J."/>
            <person name="Grigoriev I.V."/>
            <person name="Vagvolgyi C."/>
            <person name="Papp T."/>
            <person name="Martin F.M."/>
            <person name="Miettinen O."/>
            <person name="Hibbett D.S."/>
            <person name="Nagy L.G."/>
        </authorList>
    </citation>
    <scope>NUCLEOTIDE SEQUENCE [LARGE SCALE GENOMIC DNA]</scope>
    <source>
        <strain evidence="8 9">FP101781</strain>
    </source>
</reference>
<dbReference type="PROSITE" id="PS00028">
    <property type="entry name" value="ZINC_FINGER_C2H2_1"/>
    <property type="match status" value="1"/>
</dbReference>
<organism evidence="8 9">
    <name type="scientific">Coprinellus micaceus</name>
    <name type="common">Glistening ink-cap mushroom</name>
    <name type="synonym">Coprinus micaceus</name>
    <dbReference type="NCBI Taxonomy" id="71717"/>
    <lineage>
        <taxon>Eukaryota</taxon>
        <taxon>Fungi</taxon>
        <taxon>Dikarya</taxon>
        <taxon>Basidiomycota</taxon>
        <taxon>Agaricomycotina</taxon>
        <taxon>Agaricomycetes</taxon>
        <taxon>Agaricomycetidae</taxon>
        <taxon>Agaricales</taxon>
        <taxon>Agaricineae</taxon>
        <taxon>Psathyrellaceae</taxon>
        <taxon>Coprinellus</taxon>
    </lineage>
</organism>
<feature type="compositionally biased region" description="Polar residues" evidence="6">
    <location>
        <begin position="137"/>
        <end position="146"/>
    </location>
</feature>
<dbReference type="Gene3D" id="3.30.160.60">
    <property type="entry name" value="Classic Zinc Finger"/>
    <property type="match status" value="2"/>
</dbReference>
<dbReference type="EMBL" id="QPFP01000004">
    <property type="protein sequence ID" value="TEB37602.1"/>
    <property type="molecule type" value="Genomic_DNA"/>
</dbReference>
<keyword evidence="3 5" id="KW-0863">Zinc-finger</keyword>
<keyword evidence="2" id="KW-0677">Repeat</keyword>
<dbReference type="Proteomes" id="UP000298030">
    <property type="component" value="Unassembled WGS sequence"/>
</dbReference>
<dbReference type="SUPFAM" id="SSF57667">
    <property type="entry name" value="beta-beta-alpha zinc fingers"/>
    <property type="match status" value="1"/>
</dbReference>
<dbReference type="PROSITE" id="PS50157">
    <property type="entry name" value="ZINC_FINGER_C2H2_2"/>
    <property type="match status" value="2"/>
</dbReference>
<evidence type="ECO:0000256" key="2">
    <source>
        <dbReference type="ARBA" id="ARBA00022737"/>
    </source>
</evidence>
<dbReference type="SMART" id="SM00355">
    <property type="entry name" value="ZnF_C2H2"/>
    <property type="match status" value="3"/>
</dbReference>
<feature type="compositionally biased region" description="Low complexity" evidence="6">
    <location>
        <begin position="202"/>
        <end position="221"/>
    </location>
</feature>
<dbReference type="OrthoDB" id="654211at2759"/>
<evidence type="ECO:0000256" key="1">
    <source>
        <dbReference type="ARBA" id="ARBA00022723"/>
    </source>
</evidence>
<keyword evidence="9" id="KW-1185">Reference proteome</keyword>
<name>A0A4Y7TVF1_COPMI</name>
<dbReference type="AlphaFoldDB" id="A0A4Y7TVF1"/>
<evidence type="ECO:0000256" key="6">
    <source>
        <dbReference type="SAM" id="MobiDB-lite"/>
    </source>
</evidence>
<dbReference type="STRING" id="71717.A0A4Y7TVF1"/>
<dbReference type="InterPro" id="IPR013087">
    <property type="entry name" value="Znf_C2H2_type"/>
</dbReference>
<keyword evidence="1" id="KW-0479">Metal-binding</keyword>
<keyword evidence="4" id="KW-0862">Zinc</keyword>
<evidence type="ECO:0000256" key="3">
    <source>
        <dbReference type="ARBA" id="ARBA00022771"/>
    </source>
</evidence>
<evidence type="ECO:0000256" key="4">
    <source>
        <dbReference type="ARBA" id="ARBA00022833"/>
    </source>
</evidence>
<accession>A0A4Y7TVF1</accession>
<evidence type="ECO:0000313" key="8">
    <source>
        <dbReference type="EMBL" id="TEB37602.1"/>
    </source>
</evidence>
<evidence type="ECO:0000256" key="5">
    <source>
        <dbReference type="PROSITE-ProRule" id="PRU00042"/>
    </source>
</evidence>
<dbReference type="InterPro" id="IPR036236">
    <property type="entry name" value="Znf_C2H2_sf"/>
</dbReference>